<dbReference type="EMBL" id="JAGSOG010000256">
    <property type="protein sequence ID" value="MBR7838096.1"/>
    <property type="molecule type" value="Genomic_DNA"/>
</dbReference>
<feature type="transmembrane region" description="Helical" evidence="1">
    <location>
        <begin position="205"/>
        <end position="222"/>
    </location>
</feature>
<feature type="transmembrane region" description="Helical" evidence="1">
    <location>
        <begin position="176"/>
        <end position="198"/>
    </location>
</feature>
<keyword evidence="1" id="KW-1133">Transmembrane helix</keyword>
<name>A0A941EVM2_9ACTN</name>
<dbReference type="AlphaFoldDB" id="A0A941EVM2"/>
<gene>
    <name evidence="2" type="ORF">KDL01_32790</name>
</gene>
<evidence type="ECO:0000256" key="1">
    <source>
        <dbReference type="SAM" id="Phobius"/>
    </source>
</evidence>
<evidence type="ECO:0000313" key="2">
    <source>
        <dbReference type="EMBL" id="MBR7838096.1"/>
    </source>
</evidence>
<reference evidence="2" key="1">
    <citation type="submission" date="2021-04" db="EMBL/GenBank/DDBJ databases">
        <title>Genome based classification of Actinospica acidithermotolerans sp. nov., an actinobacterium isolated from an Indonesian hot spring.</title>
        <authorList>
            <person name="Kusuma A.B."/>
            <person name="Putra K.E."/>
            <person name="Nafisah S."/>
            <person name="Loh J."/>
            <person name="Nouioui I."/>
            <person name="Goodfellow M."/>
        </authorList>
    </citation>
    <scope>NUCLEOTIDE SEQUENCE</scope>
    <source>
        <strain evidence="2">CSCA 57</strain>
    </source>
</reference>
<organism evidence="2 3">
    <name type="scientific">Actinospica durhamensis</name>
    <dbReference type="NCBI Taxonomy" id="1508375"/>
    <lineage>
        <taxon>Bacteria</taxon>
        <taxon>Bacillati</taxon>
        <taxon>Actinomycetota</taxon>
        <taxon>Actinomycetes</taxon>
        <taxon>Catenulisporales</taxon>
        <taxon>Actinospicaceae</taxon>
        <taxon>Actinospica</taxon>
    </lineage>
</organism>
<feature type="transmembrane region" description="Helical" evidence="1">
    <location>
        <begin position="266"/>
        <end position="283"/>
    </location>
</feature>
<feature type="transmembrane region" description="Helical" evidence="1">
    <location>
        <begin position="43"/>
        <end position="61"/>
    </location>
</feature>
<dbReference type="RefSeq" id="WP_212532557.1">
    <property type="nucleotide sequence ID" value="NZ_JAGSOG010000256.1"/>
</dbReference>
<evidence type="ECO:0000313" key="3">
    <source>
        <dbReference type="Proteomes" id="UP000675781"/>
    </source>
</evidence>
<evidence type="ECO:0008006" key="4">
    <source>
        <dbReference type="Google" id="ProtNLM"/>
    </source>
</evidence>
<feature type="transmembrane region" description="Helical" evidence="1">
    <location>
        <begin position="91"/>
        <end position="112"/>
    </location>
</feature>
<sequence>MSSSTMSPNEAAVEGSRAQATAPRWRDLVAAEWLKFRSLRSTFVVLAGAIGAAFFLSYGSAKQSAAGWPGVGGWMRQGIEPAHDAFFPPGFYAVMIVISTVGAQTIVSEYASGLIRTTLIAVPRRGRVMLAKAAVVAGALTVVGAIVTAGCWQITLTEYSNRITLYGWTTPGMPRVFVATVIMFPLVGLIGLAIGMLVRHTAVTIFALLVSFWVMPVGISSVDDILGTHIFTHVANVLPENAWLLLTTVGSPNNIVGGHPSITGAWISYTAWALAAIAVIAFAPRLRDV</sequence>
<keyword evidence="3" id="KW-1185">Reference proteome</keyword>
<proteinExistence type="predicted"/>
<comment type="caution">
    <text evidence="2">The sequence shown here is derived from an EMBL/GenBank/DDBJ whole genome shotgun (WGS) entry which is preliminary data.</text>
</comment>
<accession>A0A941EVM2</accession>
<protein>
    <recommendedName>
        <fullName evidence="4">ABC transporter permease</fullName>
    </recommendedName>
</protein>
<keyword evidence="1" id="KW-0812">Transmembrane</keyword>
<dbReference type="Proteomes" id="UP000675781">
    <property type="component" value="Unassembled WGS sequence"/>
</dbReference>
<feature type="transmembrane region" description="Helical" evidence="1">
    <location>
        <begin position="133"/>
        <end position="156"/>
    </location>
</feature>
<keyword evidence="1" id="KW-0472">Membrane</keyword>